<keyword evidence="3 5" id="KW-1133">Transmembrane helix</keyword>
<proteinExistence type="predicted"/>
<feature type="transmembrane region" description="Helical" evidence="5">
    <location>
        <begin position="304"/>
        <end position="322"/>
    </location>
</feature>
<feature type="transmembrane region" description="Helical" evidence="5">
    <location>
        <begin position="334"/>
        <end position="355"/>
    </location>
</feature>
<feature type="transmembrane region" description="Helical" evidence="5">
    <location>
        <begin position="173"/>
        <end position="194"/>
    </location>
</feature>
<protein>
    <submittedName>
        <fullName evidence="7">MFS transporter</fullName>
    </submittedName>
</protein>
<dbReference type="PROSITE" id="PS50850">
    <property type="entry name" value="MFS"/>
    <property type="match status" value="1"/>
</dbReference>
<evidence type="ECO:0000256" key="4">
    <source>
        <dbReference type="ARBA" id="ARBA00023136"/>
    </source>
</evidence>
<sequence>MSAGAASLARGRDLPLRRARWATRAQFAVLGVFAGAWGAHLPSVKQRYALDEAALSIVLLAAALGAVSTLLFAGRLVARFGARRVVLGGGMAMCAAIAVVLVLPGLGLLLPAALVFGAGMSLFDVSINSEGSELEHLTGRAIMSNLHGMFSVGGMAGAATVAVLLRADVAPAVQLAGVGAGLALVIVTAARGMLDTHAGGEEQAHFVWPRGVLLLIGLLILAGMIAEGVMYDWCVLYLKQELGMPQANAALGYAVFSAAMALSRFGGDALRERFPERVVLSAGASLAAVAMATVLLAATPWVALIGFALVGAGLAPVAPILLNAATRVPSVSRAAAIASVTSIGYSGFMIGPPLIGGLAHSSSLTAALSVVVIGAALLALGAGRISART</sequence>
<dbReference type="RefSeq" id="WP_169204702.1">
    <property type="nucleotide sequence ID" value="NZ_CP059560.1"/>
</dbReference>
<keyword evidence="2 5" id="KW-0812">Transmembrane</keyword>
<dbReference type="InterPro" id="IPR020846">
    <property type="entry name" value="MFS_dom"/>
</dbReference>
<comment type="subcellular location">
    <subcellularLocation>
        <location evidence="1">Membrane</location>
        <topology evidence="1">Multi-pass membrane protein</topology>
    </subcellularLocation>
</comment>
<dbReference type="Pfam" id="PF07690">
    <property type="entry name" value="MFS_1"/>
    <property type="match status" value="1"/>
</dbReference>
<dbReference type="CDD" id="cd17393">
    <property type="entry name" value="MFS_MosC_like"/>
    <property type="match status" value="1"/>
</dbReference>
<reference evidence="7 8" key="1">
    <citation type="submission" date="2019-12" db="EMBL/GenBank/DDBJ databases">
        <title>Comparative genomics gives insights into the taxonomy of the Azoarcus-Aromatoleum group and reveals separate origins of nif in the plant-associated Azoarcus and non-plant-associated Aromatoleum sub-groups.</title>
        <authorList>
            <person name="Lafos M."/>
            <person name="Maluk M."/>
            <person name="Batista M."/>
            <person name="Junghare M."/>
            <person name="Carmona M."/>
            <person name="Faoro H."/>
            <person name="Cruz L.M."/>
            <person name="Battistoni F."/>
            <person name="De Souza E."/>
            <person name="Pedrosa F."/>
            <person name="Chen W.-M."/>
            <person name="Poole P.S."/>
            <person name="Dixon R.A."/>
            <person name="James E.K."/>
        </authorList>
    </citation>
    <scope>NUCLEOTIDE SEQUENCE [LARGE SCALE GENOMIC DNA]</scope>
    <source>
        <strain evidence="7 8">ToN1</strain>
    </source>
</reference>
<dbReference type="InterPro" id="IPR011701">
    <property type="entry name" value="MFS"/>
</dbReference>
<dbReference type="EMBL" id="WTVR01000003">
    <property type="protein sequence ID" value="NMF87258.1"/>
    <property type="molecule type" value="Genomic_DNA"/>
</dbReference>
<feature type="transmembrane region" description="Helical" evidence="5">
    <location>
        <begin position="53"/>
        <end position="73"/>
    </location>
</feature>
<evidence type="ECO:0000256" key="2">
    <source>
        <dbReference type="ARBA" id="ARBA00022692"/>
    </source>
</evidence>
<gene>
    <name evidence="7" type="ORF">GPA26_02065</name>
</gene>
<keyword evidence="4 5" id="KW-0472">Membrane</keyword>
<dbReference type="InterPro" id="IPR036259">
    <property type="entry name" value="MFS_trans_sf"/>
</dbReference>
<evidence type="ECO:0000259" key="6">
    <source>
        <dbReference type="PROSITE" id="PS50850"/>
    </source>
</evidence>
<dbReference type="Gene3D" id="1.20.1250.20">
    <property type="entry name" value="MFS general substrate transporter like domains"/>
    <property type="match status" value="2"/>
</dbReference>
<evidence type="ECO:0000256" key="1">
    <source>
        <dbReference type="ARBA" id="ARBA00004141"/>
    </source>
</evidence>
<dbReference type="SUPFAM" id="SSF103473">
    <property type="entry name" value="MFS general substrate transporter"/>
    <property type="match status" value="1"/>
</dbReference>
<feature type="domain" description="Major facilitator superfamily (MFS) profile" evidence="6">
    <location>
        <begin position="212"/>
        <end position="389"/>
    </location>
</feature>
<name>A0ABX1MHK4_9RHOO</name>
<evidence type="ECO:0000313" key="7">
    <source>
        <dbReference type="EMBL" id="NMF87258.1"/>
    </source>
</evidence>
<accession>A0ABX1MHK4</accession>
<keyword evidence="8" id="KW-1185">Reference proteome</keyword>
<dbReference type="PANTHER" id="PTHR23514:SF13">
    <property type="entry name" value="INNER MEMBRANE PROTEIN YBJJ"/>
    <property type="match status" value="1"/>
</dbReference>
<dbReference type="Proteomes" id="UP000652074">
    <property type="component" value="Unassembled WGS sequence"/>
</dbReference>
<evidence type="ECO:0000256" key="3">
    <source>
        <dbReference type="ARBA" id="ARBA00022989"/>
    </source>
</evidence>
<evidence type="ECO:0000256" key="5">
    <source>
        <dbReference type="SAM" id="Phobius"/>
    </source>
</evidence>
<dbReference type="InterPro" id="IPR051788">
    <property type="entry name" value="MFS_Transporter"/>
</dbReference>
<dbReference type="PANTHER" id="PTHR23514">
    <property type="entry name" value="BYPASS OF STOP CODON PROTEIN 6"/>
    <property type="match status" value="1"/>
</dbReference>
<evidence type="ECO:0000313" key="8">
    <source>
        <dbReference type="Proteomes" id="UP000652074"/>
    </source>
</evidence>
<feature type="transmembrane region" description="Helical" evidence="5">
    <location>
        <begin position="246"/>
        <end position="266"/>
    </location>
</feature>
<comment type="caution">
    <text evidence="7">The sequence shown here is derived from an EMBL/GenBank/DDBJ whole genome shotgun (WGS) entry which is preliminary data.</text>
</comment>
<feature type="transmembrane region" description="Helical" evidence="5">
    <location>
        <begin position="206"/>
        <end position="226"/>
    </location>
</feature>
<feature type="transmembrane region" description="Helical" evidence="5">
    <location>
        <begin position="21"/>
        <end position="41"/>
    </location>
</feature>
<feature type="transmembrane region" description="Helical" evidence="5">
    <location>
        <begin position="361"/>
        <end position="383"/>
    </location>
</feature>
<feature type="transmembrane region" description="Helical" evidence="5">
    <location>
        <begin position="278"/>
        <end position="298"/>
    </location>
</feature>
<organism evidence="7 8">
    <name type="scientific">Aromatoleum petrolei</name>
    <dbReference type="NCBI Taxonomy" id="76116"/>
    <lineage>
        <taxon>Bacteria</taxon>
        <taxon>Pseudomonadati</taxon>
        <taxon>Pseudomonadota</taxon>
        <taxon>Betaproteobacteria</taxon>
        <taxon>Rhodocyclales</taxon>
        <taxon>Rhodocyclaceae</taxon>
        <taxon>Aromatoleum</taxon>
    </lineage>
</organism>